<name>K4R9B6_STRDJ</name>
<protein>
    <submittedName>
        <fullName evidence="1">Uncharacterized protein</fullName>
    </submittedName>
</protein>
<dbReference type="Proteomes" id="UP000008043">
    <property type="component" value="Chromosome"/>
</dbReference>
<dbReference type="KEGG" id="sdv:BN159_8468"/>
<dbReference type="eggNOG" id="ENOG5031DC3">
    <property type="taxonomic scope" value="Bacteria"/>
</dbReference>
<accession>K4R9B6</accession>
<dbReference type="EMBL" id="HE971709">
    <property type="protein sequence ID" value="CCK32846.1"/>
    <property type="molecule type" value="Genomic_DNA"/>
</dbReference>
<reference evidence="1 2" key="1">
    <citation type="journal article" date="2012" name="J. Bacteriol.">
        <title>Genome sequence of the bacterium Streptomyces davawensis JCM 4913 and heterologous production of the unique antibiotic roseoflavin.</title>
        <authorList>
            <person name="Jankowitsch F."/>
            <person name="Schwarz J."/>
            <person name="Ruckert C."/>
            <person name="Gust B."/>
            <person name="Szczepanowski R."/>
            <person name="Blom J."/>
            <person name="Pelzer S."/>
            <person name="Kalinowski J."/>
            <person name="Mack M."/>
        </authorList>
    </citation>
    <scope>NUCLEOTIDE SEQUENCE [LARGE SCALE GENOMIC DNA]</scope>
    <source>
        <strain evidence="2">DSM 101723 / JCM 4913 / KCC S-0913 / 768</strain>
    </source>
</reference>
<organism evidence="1 2">
    <name type="scientific">Streptomyces davaonensis (strain DSM 101723 / JCM 4913 / KCC S-0913 / 768)</name>
    <dbReference type="NCBI Taxonomy" id="1214101"/>
    <lineage>
        <taxon>Bacteria</taxon>
        <taxon>Bacillati</taxon>
        <taxon>Actinomycetota</taxon>
        <taxon>Actinomycetes</taxon>
        <taxon>Kitasatosporales</taxon>
        <taxon>Streptomycetaceae</taxon>
        <taxon>Streptomyces</taxon>
    </lineage>
</organism>
<evidence type="ECO:0000313" key="2">
    <source>
        <dbReference type="Proteomes" id="UP000008043"/>
    </source>
</evidence>
<dbReference type="RefSeq" id="WP_015663162.1">
    <property type="nucleotide sequence ID" value="NC_020504.1"/>
</dbReference>
<dbReference type="HOGENOM" id="CLU_2169581_0_0_11"/>
<evidence type="ECO:0000313" key="1">
    <source>
        <dbReference type="EMBL" id="CCK32846.1"/>
    </source>
</evidence>
<dbReference type="PATRIC" id="fig|1214101.3.peg.8559"/>
<proteinExistence type="predicted"/>
<keyword evidence="2" id="KW-1185">Reference proteome</keyword>
<gene>
    <name evidence="1" type="ORF">BN159_8468</name>
</gene>
<dbReference type="AlphaFoldDB" id="K4R9B6"/>
<sequence length="110" mass="12326">MQRTGCWSHITRVLLTYDQIRTYALPAAEGKQGDPRWPAFADRYGFDPAEPVQWEVEALEPEELQRLVLAAVEPYVDREVLAAQLAREQRQRRALSGFLGGWDASGAGPG</sequence>